<dbReference type="InterPro" id="IPR036880">
    <property type="entry name" value="Kunitz_BPTI_sf"/>
</dbReference>
<keyword evidence="8" id="KW-0732">Signal</keyword>
<dbReference type="Pfam" id="PF00014">
    <property type="entry name" value="Kunitz_BPTI"/>
    <property type="match status" value="1"/>
</dbReference>
<keyword evidence="3" id="KW-0800">Toxin</keyword>
<feature type="signal peptide" evidence="8">
    <location>
        <begin position="1"/>
        <end position="21"/>
    </location>
</feature>
<evidence type="ECO:0000259" key="9">
    <source>
        <dbReference type="PROSITE" id="PS50279"/>
    </source>
</evidence>
<dbReference type="CDD" id="cd00109">
    <property type="entry name" value="Kunitz-type"/>
    <property type="match status" value="1"/>
</dbReference>
<organism evidence="10">
    <name type="scientific">Amblyomma tuberculatum</name>
    <dbReference type="NCBI Taxonomy" id="48802"/>
    <lineage>
        <taxon>Eukaryota</taxon>
        <taxon>Metazoa</taxon>
        <taxon>Ecdysozoa</taxon>
        <taxon>Arthropoda</taxon>
        <taxon>Chelicerata</taxon>
        <taxon>Arachnida</taxon>
        <taxon>Acari</taxon>
        <taxon>Parasitiformes</taxon>
        <taxon>Ixodida</taxon>
        <taxon>Ixodoidea</taxon>
        <taxon>Ixodidae</taxon>
        <taxon>Amblyomminae</taxon>
        <taxon>Amblyomma</taxon>
    </lineage>
</organism>
<name>A0A6M2E4L7_9ACAR</name>
<dbReference type="PANTHER" id="PTHR10083">
    <property type="entry name" value="KUNITZ-TYPE PROTEASE INHIBITOR-RELATED"/>
    <property type="match status" value="1"/>
</dbReference>
<evidence type="ECO:0000256" key="5">
    <source>
        <dbReference type="ARBA" id="ARBA00022737"/>
    </source>
</evidence>
<keyword evidence="5" id="KW-0677">Repeat</keyword>
<evidence type="ECO:0000313" key="10">
    <source>
        <dbReference type="EMBL" id="NOV52027.1"/>
    </source>
</evidence>
<protein>
    <submittedName>
        <fullName evidence="10">Putative tick kunitz 24</fullName>
    </submittedName>
</protein>
<keyword evidence="4" id="KW-0646">Protease inhibitor</keyword>
<dbReference type="PANTHER" id="PTHR10083:SF217">
    <property type="entry name" value="BOOPHILIN-H2"/>
    <property type="match status" value="1"/>
</dbReference>
<dbReference type="AlphaFoldDB" id="A0A6M2E4L7"/>
<dbReference type="InterPro" id="IPR020901">
    <property type="entry name" value="Prtase_inh_Kunz-CS"/>
</dbReference>
<evidence type="ECO:0000256" key="8">
    <source>
        <dbReference type="SAM" id="SignalP"/>
    </source>
</evidence>
<evidence type="ECO:0000256" key="3">
    <source>
        <dbReference type="ARBA" id="ARBA00022656"/>
    </source>
</evidence>
<dbReference type="EMBL" id="GIDH01000084">
    <property type="protein sequence ID" value="NOV52027.1"/>
    <property type="molecule type" value="Transcribed_RNA"/>
</dbReference>
<evidence type="ECO:0000256" key="1">
    <source>
        <dbReference type="ARBA" id="ARBA00004613"/>
    </source>
</evidence>
<dbReference type="Gene3D" id="4.10.410.10">
    <property type="entry name" value="Pancreatic trypsin inhibitor Kunitz domain"/>
    <property type="match status" value="1"/>
</dbReference>
<dbReference type="InterPro" id="IPR050098">
    <property type="entry name" value="TFPI/VKTCI-like"/>
</dbReference>
<accession>A0A6M2E4L7</accession>
<evidence type="ECO:0000256" key="2">
    <source>
        <dbReference type="ARBA" id="ARBA00022525"/>
    </source>
</evidence>
<dbReference type="InterPro" id="IPR002223">
    <property type="entry name" value="Kunitz_BPTI"/>
</dbReference>
<evidence type="ECO:0000256" key="4">
    <source>
        <dbReference type="ARBA" id="ARBA00022690"/>
    </source>
</evidence>
<dbReference type="SMART" id="SM00131">
    <property type="entry name" value="KU"/>
    <property type="match status" value="1"/>
</dbReference>
<proteinExistence type="predicted"/>
<sequence length="79" mass="8455">MPRTAVVVALLLAIAIAGTNAQGRPRQCFLPPVQGTCRGYFPSFYFDSSSGRCRSFIYGGCGGNGNRFGSVQECRRVCG</sequence>
<dbReference type="GO" id="GO:0004867">
    <property type="term" value="F:serine-type endopeptidase inhibitor activity"/>
    <property type="evidence" value="ECO:0007669"/>
    <property type="project" value="UniProtKB-KW"/>
</dbReference>
<keyword evidence="7" id="KW-1015">Disulfide bond</keyword>
<dbReference type="PROSITE" id="PS50279">
    <property type="entry name" value="BPTI_KUNITZ_2"/>
    <property type="match status" value="1"/>
</dbReference>
<evidence type="ECO:0000256" key="6">
    <source>
        <dbReference type="ARBA" id="ARBA00022900"/>
    </source>
</evidence>
<dbReference type="PRINTS" id="PR00759">
    <property type="entry name" value="BASICPTASE"/>
</dbReference>
<dbReference type="PROSITE" id="PS00280">
    <property type="entry name" value="BPTI_KUNITZ_1"/>
    <property type="match status" value="1"/>
</dbReference>
<dbReference type="FunFam" id="4.10.410.10:FF:000020">
    <property type="entry name" value="Collagen, type VI, alpha 3"/>
    <property type="match status" value="1"/>
</dbReference>
<dbReference type="GO" id="GO:0005615">
    <property type="term" value="C:extracellular space"/>
    <property type="evidence" value="ECO:0007669"/>
    <property type="project" value="TreeGrafter"/>
</dbReference>
<feature type="chain" id="PRO_5026794339" evidence="8">
    <location>
        <begin position="22"/>
        <end position="79"/>
    </location>
</feature>
<keyword evidence="2" id="KW-0964">Secreted</keyword>
<feature type="domain" description="BPTI/Kunitz inhibitor" evidence="9">
    <location>
        <begin position="28"/>
        <end position="78"/>
    </location>
</feature>
<evidence type="ECO:0000256" key="7">
    <source>
        <dbReference type="ARBA" id="ARBA00023157"/>
    </source>
</evidence>
<reference evidence="10" key="1">
    <citation type="submission" date="2019-12" db="EMBL/GenBank/DDBJ databases">
        <title>The sialotranscriptome of the gopher-tortoise tick, Amblyomma tuberculatum.</title>
        <authorList>
            <person name="Karim S."/>
            <person name="Andersen J."/>
            <person name="Kumar D."/>
            <person name="Adamson S."/>
            <person name="Ennen J."/>
            <person name="Qualis C.P."/>
            <person name="Ribeiro J.M.C."/>
        </authorList>
    </citation>
    <scope>NUCLEOTIDE SEQUENCE</scope>
    <source>
        <strain evidence="10">Removed</strain>
        <tissue evidence="10">Salivary glands</tissue>
    </source>
</reference>
<keyword evidence="6" id="KW-0722">Serine protease inhibitor</keyword>
<dbReference type="SUPFAM" id="SSF57362">
    <property type="entry name" value="BPTI-like"/>
    <property type="match status" value="1"/>
</dbReference>
<comment type="subcellular location">
    <subcellularLocation>
        <location evidence="1">Secreted</location>
    </subcellularLocation>
</comment>